<proteinExistence type="predicted"/>
<dbReference type="HOGENOM" id="CLU_1200440_0_0_1"/>
<dbReference type="OrthoDB" id="10655967at2759"/>
<dbReference type="Proteomes" id="UP000054097">
    <property type="component" value="Unassembled WGS sequence"/>
</dbReference>
<organism evidence="1 2">
    <name type="scientific">Serendipita vermifera MAFF 305830</name>
    <dbReference type="NCBI Taxonomy" id="933852"/>
    <lineage>
        <taxon>Eukaryota</taxon>
        <taxon>Fungi</taxon>
        <taxon>Dikarya</taxon>
        <taxon>Basidiomycota</taxon>
        <taxon>Agaricomycotina</taxon>
        <taxon>Agaricomycetes</taxon>
        <taxon>Sebacinales</taxon>
        <taxon>Serendipitaceae</taxon>
        <taxon>Serendipita</taxon>
    </lineage>
</organism>
<evidence type="ECO:0000313" key="2">
    <source>
        <dbReference type="Proteomes" id="UP000054097"/>
    </source>
</evidence>
<evidence type="ECO:0000313" key="1">
    <source>
        <dbReference type="EMBL" id="KIM24066.1"/>
    </source>
</evidence>
<gene>
    <name evidence="1" type="ORF">M408DRAFT_27353</name>
</gene>
<sequence>MAYKLQEHSIGGSSIASESQISLQVNNLKGNKQPDLSPGGAAISFENGSPQSCISTQTCTRSTHSTQVEVNAELAQPGAPSQTFNKTHNSECDQYIAWNVSWKKYQSRVLEIQPERETELREYGDAIEDLFLFIRPQAHSFIVDLDEVERERVDKANGRIKPERFARNIDEAMEPSNGNGSLHVASKFGVMPGRNALSTLAGKGLVPAYSLTFWKSLAQSIFRMVTFSSFN</sequence>
<keyword evidence="2" id="KW-1185">Reference proteome</keyword>
<name>A0A0C3AXW9_SERVB</name>
<reference evidence="1 2" key="1">
    <citation type="submission" date="2014-04" db="EMBL/GenBank/DDBJ databases">
        <authorList>
            <consortium name="DOE Joint Genome Institute"/>
            <person name="Kuo A."/>
            <person name="Zuccaro A."/>
            <person name="Kohler A."/>
            <person name="Nagy L.G."/>
            <person name="Floudas D."/>
            <person name="Copeland A."/>
            <person name="Barry K.W."/>
            <person name="Cichocki N."/>
            <person name="Veneault-Fourrey C."/>
            <person name="LaButti K."/>
            <person name="Lindquist E.A."/>
            <person name="Lipzen A."/>
            <person name="Lundell T."/>
            <person name="Morin E."/>
            <person name="Murat C."/>
            <person name="Sun H."/>
            <person name="Tunlid A."/>
            <person name="Henrissat B."/>
            <person name="Grigoriev I.V."/>
            <person name="Hibbett D.S."/>
            <person name="Martin F."/>
            <person name="Nordberg H.P."/>
            <person name="Cantor M.N."/>
            <person name="Hua S.X."/>
        </authorList>
    </citation>
    <scope>NUCLEOTIDE SEQUENCE [LARGE SCALE GENOMIC DNA]</scope>
    <source>
        <strain evidence="1 2">MAFF 305830</strain>
    </source>
</reference>
<reference evidence="2" key="2">
    <citation type="submission" date="2015-01" db="EMBL/GenBank/DDBJ databases">
        <title>Evolutionary Origins and Diversification of the Mycorrhizal Mutualists.</title>
        <authorList>
            <consortium name="DOE Joint Genome Institute"/>
            <consortium name="Mycorrhizal Genomics Consortium"/>
            <person name="Kohler A."/>
            <person name="Kuo A."/>
            <person name="Nagy L.G."/>
            <person name="Floudas D."/>
            <person name="Copeland A."/>
            <person name="Barry K.W."/>
            <person name="Cichocki N."/>
            <person name="Veneault-Fourrey C."/>
            <person name="LaButti K."/>
            <person name="Lindquist E.A."/>
            <person name="Lipzen A."/>
            <person name="Lundell T."/>
            <person name="Morin E."/>
            <person name="Murat C."/>
            <person name="Riley R."/>
            <person name="Ohm R."/>
            <person name="Sun H."/>
            <person name="Tunlid A."/>
            <person name="Henrissat B."/>
            <person name="Grigoriev I.V."/>
            <person name="Hibbett D.S."/>
            <person name="Martin F."/>
        </authorList>
    </citation>
    <scope>NUCLEOTIDE SEQUENCE [LARGE SCALE GENOMIC DNA]</scope>
    <source>
        <strain evidence="2">MAFF 305830</strain>
    </source>
</reference>
<dbReference type="EMBL" id="KN824328">
    <property type="protein sequence ID" value="KIM24066.1"/>
    <property type="molecule type" value="Genomic_DNA"/>
</dbReference>
<accession>A0A0C3AXW9</accession>
<dbReference type="AlphaFoldDB" id="A0A0C3AXW9"/>
<protein>
    <submittedName>
        <fullName evidence="1">Uncharacterized protein</fullName>
    </submittedName>
</protein>